<dbReference type="Proteomes" id="UP000887576">
    <property type="component" value="Unplaced"/>
</dbReference>
<sequence>MTNLRLHSSGVFSNVYRGTLREPGPQKEIALKKTWPEKADPNDPRHINLELIMLLALSRDPHKNIVQVLFTFQSISDRKDKKICESMVFDFMPQTLSATIPQVFGPPLNTIDIKLYTWQLFNGLYYLLKKRICHRDIKPQNLLVDPVSGCLKIGDFGSAKHMGDSPKSSPYQVTRFYRPPELLLESDQYSCLVDVWSAGCCVGEMIRGEVLFPGRDSKHQLRLIMQSLGSPTEADIIAMKAPTRLEGPQVVPRGLEMLVPKAPKEFVSFLQRILVYNPRNRLCGRELLLDQFFADIFAPTKRRNNGRMVGDAISFEDIQELRNPRRRSRKHSQNSVATATLAVAEDVPNRQNGETKLSKETVTAIEETNPRPKKKTSTAGRRIHGILQRRTSKESVKTSNSREGGKPSNRVVETNEMVNQKAD</sequence>
<proteinExistence type="predicted"/>
<reference evidence="2" key="1">
    <citation type="submission" date="2022-11" db="UniProtKB">
        <authorList>
            <consortium name="WormBaseParasite"/>
        </authorList>
    </citation>
    <scope>IDENTIFICATION</scope>
</reference>
<dbReference type="WBParaSite" id="JU765_v2.g19402.t1">
    <property type="protein sequence ID" value="JU765_v2.g19402.t1"/>
    <property type="gene ID" value="JU765_v2.g19402"/>
</dbReference>
<protein>
    <submittedName>
        <fullName evidence="2">Protein kinase domain-containing protein</fullName>
    </submittedName>
</protein>
<name>A0AC34QUM0_9BILA</name>
<accession>A0AC34QUM0</accession>
<organism evidence="1 2">
    <name type="scientific">Panagrolaimus sp. JU765</name>
    <dbReference type="NCBI Taxonomy" id="591449"/>
    <lineage>
        <taxon>Eukaryota</taxon>
        <taxon>Metazoa</taxon>
        <taxon>Ecdysozoa</taxon>
        <taxon>Nematoda</taxon>
        <taxon>Chromadorea</taxon>
        <taxon>Rhabditida</taxon>
        <taxon>Tylenchina</taxon>
        <taxon>Panagrolaimomorpha</taxon>
        <taxon>Panagrolaimoidea</taxon>
        <taxon>Panagrolaimidae</taxon>
        <taxon>Panagrolaimus</taxon>
    </lineage>
</organism>
<evidence type="ECO:0000313" key="1">
    <source>
        <dbReference type="Proteomes" id="UP000887576"/>
    </source>
</evidence>
<evidence type="ECO:0000313" key="2">
    <source>
        <dbReference type="WBParaSite" id="JU765_v2.g19402.t1"/>
    </source>
</evidence>